<dbReference type="EC" id="3.6.1.41" evidence="1"/>
<proteinExistence type="predicted"/>
<evidence type="ECO:0000256" key="6">
    <source>
        <dbReference type="ARBA" id="ARBA00049417"/>
    </source>
</evidence>
<dbReference type="Proteomes" id="UP000295325">
    <property type="component" value="Unassembled WGS sequence"/>
</dbReference>
<dbReference type="SMART" id="SM00471">
    <property type="entry name" value="HDc"/>
    <property type="match status" value="1"/>
</dbReference>
<dbReference type="InterPro" id="IPR005249">
    <property type="entry name" value="YqeK"/>
</dbReference>
<evidence type="ECO:0000256" key="4">
    <source>
        <dbReference type="ARBA" id="ARBA00022801"/>
    </source>
</evidence>
<dbReference type="PANTHER" id="PTHR35795">
    <property type="entry name" value="SLR1885 PROTEIN"/>
    <property type="match status" value="1"/>
</dbReference>
<keyword evidence="3" id="KW-0547">Nucleotide-binding</keyword>
<dbReference type="Gene3D" id="1.10.3210.10">
    <property type="entry name" value="Hypothetical protein af1432"/>
    <property type="match status" value="1"/>
</dbReference>
<comment type="catalytic activity">
    <reaction evidence="6">
        <text>P(1),P(4)-bis(5'-adenosyl) tetraphosphate + H2O = 2 ADP + 2 H(+)</text>
        <dbReference type="Rhea" id="RHEA:24252"/>
        <dbReference type="ChEBI" id="CHEBI:15377"/>
        <dbReference type="ChEBI" id="CHEBI:15378"/>
        <dbReference type="ChEBI" id="CHEBI:58141"/>
        <dbReference type="ChEBI" id="CHEBI:456216"/>
        <dbReference type="EC" id="3.6.1.41"/>
    </reaction>
</comment>
<dbReference type="InterPro" id="IPR006675">
    <property type="entry name" value="HDIG_dom"/>
</dbReference>
<feature type="domain" description="HD" evidence="7">
    <location>
        <begin position="19"/>
        <end position="134"/>
    </location>
</feature>
<dbReference type="SUPFAM" id="SSF109604">
    <property type="entry name" value="HD-domain/PDEase-like"/>
    <property type="match status" value="1"/>
</dbReference>
<dbReference type="RefSeq" id="WP_133627966.1">
    <property type="nucleotide sequence ID" value="NZ_SOAZ01000008.1"/>
</dbReference>
<dbReference type="AlphaFoldDB" id="A0A4R7KR54"/>
<dbReference type="GO" id="GO:0046872">
    <property type="term" value="F:metal ion binding"/>
    <property type="evidence" value="ECO:0007669"/>
    <property type="project" value="UniProtKB-KW"/>
</dbReference>
<evidence type="ECO:0000259" key="7">
    <source>
        <dbReference type="PROSITE" id="PS51831"/>
    </source>
</evidence>
<evidence type="ECO:0000313" key="9">
    <source>
        <dbReference type="Proteomes" id="UP000295325"/>
    </source>
</evidence>
<evidence type="ECO:0000256" key="1">
    <source>
        <dbReference type="ARBA" id="ARBA00012506"/>
    </source>
</evidence>
<keyword evidence="5" id="KW-0408">Iron</keyword>
<keyword evidence="9" id="KW-1185">Reference proteome</keyword>
<dbReference type="InterPro" id="IPR006674">
    <property type="entry name" value="HD_domain"/>
</dbReference>
<dbReference type="EMBL" id="SOAZ01000008">
    <property type="protein sequence ID" value="TDT61216.1"/>
    <property type="molecule type" value="Genomic_DNA"/>
</dbReference>
<dbReference type="InterPro" id="IPR003607">
    <property type="entry name" value="HD/PDEase_dom"/>
</dbReference>
<dbReference type="OrthoDB" id="5295945at2"/>
<dbReference type="NCBIfam" id="TIGR00277">
    <property type="entry name" value="HDIG"/>
    <property type="match status" value="1"/>
</dbReference>
<dbReference type="Pfam" id="PF01966">
    <property type="entry name" value="HD"/>
    <property type="match status" value="1"/>
</dbReference>
<dbReference type="PANTHER" id="PTHR35795:SF1">
    <property type="entry name" value="BIS(5'-NUCLEOSYL)-TETRAPHOSPHATASE, SYMMETRICAL"/>
    <property type="match status" value="1"/>
</dbReference>
<dbReference type="CDD" id="cd00077">
    <property type="entry name" value="HDc"/>
    <property type="match status" value="1"/>
</dbReference>
<name>A0A4R7KR54_9CLOT</name>
<accession>A0A4R7KR54</accession>
<evidence type="ECO:0000313" key="8">
    <source>
        <dbReference type="EMBL" id="TDT61216.1"/>
    </source>
</evidence>
<dbReference type="PROSITE" id="PS51831">
    <property type="entry name" value="HD"/>
    <property type="match status" value="1"/>
</dbReference>
<comment type="caution">
    <text evidence="8">The sequence shown here is derived from an EMBL/GenBank/DDBJ whole genome shotgun (WGS) entry which is preliminary data.</text>
</comment>
<evidence type="ECO:0000256" key="5">
    <source>
        <dbReference type="ARBA" id="ARBA00023004"/>
    </source>
</evidence>
<dbReference type="NCBIfam" id="TIGR00488">
    <property type="entry name" value="bis(5'-nucleosyl)-tetraphosphatase (symmetrical) YqeK"/>
    <property type="match status" value="1"/>
</dbReference>
<gene>
    <name evidence="8" type="ORF">EDD71_108118</name>
</gene>
<dbReference type="GO" id="GO:0000166">
    <property type="term" value="F:nucleotide binding"/>
    <property type="evidence" value="ECO:0007669"/>
    <property type="project" value="UniProtKB-KW"/>
</dbReference>
<keyword evidence="4 8" id="KW-0378">Hydrolase</keyword>
<dbReference type="GO" id="GO:0008803">
    <property type="term" value="F:bis(5'-nucleosyl)-tetraphosphatase (symmetrical) activity"/>
    <property type="evidence" value="ECO:0007669"/>
    <property type="project" value="UniProtKB-EC"/>
</dbReference>
<organism evidence="8 9">
    <name type="scientific">Fonticella tunisiensis</name>
    <dbReference type="NCBI Taxonomy" id="1096341"/>
    <lineage>
        <taxon>Bacteria</taxon>
        <taxon>Bacillati</taxon>
        <taxon>Bacillota</taxon>
        <taxon>Clostridia</taxon>
        <taxon>Eubacteriales</taxon>
        <taxon>Clostridiaceae</taxon>
        <taxon>Fonticella</taxon>
    </lineage>
</organism>
<evidence type="ECO:0000256" key="2">
    <source>
        <dbReference type="ARBA" id="ARBA00022723"/>
    </source>
</evidence>
<keyword evidence="2" id="KW-0479">Metal-binding</keyword>
<reference evidence="8 9" key="1">
    <citation type="submission" date="2019-03" db="EMBL/GenBank/DDBJ databases">
        <title>Genomic Encyclopedia of Type Strains, Phase IV (KMG-IV): sequencing the most valuable type-strain genomes for metagenomic binning, comparative biology and taxonomic classification.</title>
        <authorList>
            <person name="Goeker M."/>
        </authorList>
    </citation>
    <scope>NUCLEOTIDE SEQUENCE [LARGE SCALE GENOMIC DNA]</scope>
    <source>
        <strain evidence="8 9">DSM 24455</strain>
    </source>
</reference>
<evidence type="ECO:0000256" key="3">
    <source>
        <dbReference type="ARBA" id="ARBA00022741"/>
    </source>
</evidence>
<sequence length="188" mass="21675">MKPYEYIKEKVRERLGEKRFNHSLRVEKEAVKLGKIYGENIEKCKIAAITHDIAKQLTDDELLKESKRYGISVDDIQLKSPQLLHGYVGAEYCREEFDIKDRDILNAIAFHTTGRKNMTLLEKIIFLADLIEEERSFPGVSDIRRAAISNLDEALILSCNSTLIYVINRNLLVHPLTIEFRNSLLLKG</sequence>
<dbReference type="InterPro" id="IPR051094">
    <property type="entry name" value="Diverse_Catalytic_Enzymes"/>
</dbReference>
<protein>
    <recommendedName>
        <fullName evidence="1">bis(5'-nucleosyl)-tetraphosphatase (symmetrical)</fullName>
        <ecNumber evidence="1">3.6.1.41</ecNumber>
    </recommendedName>
</protein>